<evidence type="ECO:0000259" key="2">
    <source>
        <dbReference type="SMART" id="SM01007"/>
    </source>
</evidence>
<proteinExistence type="predicted"/>
<evidence type="ECO:0000313" key="3">
    <source>
        <dbReference type="EMBL" id="KAJ3577752.1"/>
    </source>
</evidence>
<dbReference type="InterPro" id="IPR001303">
    <property type="entry name" value="Aldolase_II/adducin_N"/>
</dbReference>
<dbReference type="AlphaFoldDB" id="A0A9W8NJP4"/>
<feature type="region of interest" description="Disordered" evidence="1">
    <location>
        <begin position="1"/>
        <end position="25"/>
    </location>
</feature>
<organism evidence="3 4">
    <name type="scientific">Xylaria arbuscula</name>
    <dbReference type="NCBI Taxonomy" id="114810"/>
    <lineage>
        <taxon>Eukaryota</taxon>
        <taxon>Fungi</taxon>
        <taxon>Dikarya</taxon>
        <taxon>Ascomycota</taxon>
        <taxon>Pezizomycotina</taxon>
        <taxon>Sordariomycetes</taxon>
        <taxon>Xylariomycetidae</taxon>
        <taxon>Xylariales</taxon>
        <taxon>Xylariaceae</taxon>
        <taxon>Xylaria</taxon>
    </lineage>
</organism>
<gene>
    <name evidence="3" type="ORF">NPX13_g2814</name>
</gene>
<evidence type="ECO:0000313" key="4">
    <source>
        <dbReference type="Proteomes" id="UP001148614"/>
    </source>
</evidence>
<dbReference type="PANTHER" id="PTHR10672">
    <property type="entry name" value="ADDUCIN"/>
    <property type="match status" value="1"/>
</dbReference>
<comment type="caution">
    <text evidence="3">The sequence shown here is derived from an EMBL/GenBank/DDBJ whole genome shotgun (WGS) entry which is preliminary data.</text>
</comment>
<dbReference type="SMART" id="SM01007">
    <property type="entry name" value="Aldolase_II"/>
    <property type="match status" value="1"/>
</dbReference>
<dbReference type="GO" id="GO:0005856">
    <property type="term" value="C:cytoskeleton"/>
    <property type="evidence" value="ECO:0007669"/>
    <property type="project" value="TreeGrafter"/>
</dbReference>
<sequence>MSATMVDETKIQGAPPPQLNDGEALRPKEYFEQRSAKEMEKNLQFPTRTLQETLACAARLIASKMEDAGLAGQISARSARGNNFYWTLRYGLGWDEATPDDFIEVDGDLNTVTGDGMANPATRFHLWVYAGRPDVSSIIHVHSPWTAALVAARQPLIVCQMDMTPFQDDCAFLGDWPGLPIADQEGVIITAALGKKRSILLANHGMLTAACSVQEATYLAVKLERAARIQIRAATFGPVKPVDVALATEARDYLLRPTESGYARAPATDSKDMSSELRSFLNKKLLTPEI</sequence>
<accession>A0A9W8NJP4</accession>
<reference evidence="3" key="1">
    <citation type="submission" date="2022-07" db="EMBL/GenBank/DDBJ databases">
        <title>Genome Sequence of Xylaria arbuscula.</title>
        <authorList>
            <person name="Buettner E."/>
        </authorList>
    </citation>
    <scope>NUCLEOTIDE SEQUENCE</scope>
    <source>
        <strain evidence="3">VT107</strain>
    </source>
</reference>
<dbReference type="InterPro" id="IPR036409">
    <property type="entry name" value="Aldolase_II/adducin_N_sf"/>
</dbReference>
<protein>
    <recommendedName>
        <fullName evidence="2">Class II aldolase/adducin N-terminal domain-containing protein</fullName>
    </recommendedName>
</protein>
<dbReference type="SUPFAM" id="SSF53639">
    <property type="entry name" value="AraD/HMP-PK domain-like"/>
    <property type="match status" value="1"/>
</dbReference>
<name>A0A9W8NJP4_9PEZI</name>
<dbReference type="VEuPathDB" id="FungiDB:F4678DRAFT_70451"/>
<dbReference type="Proteomes" id="UP001148614">
    <property type="component" value="Unassembled WGS sequence"/>
</dbReference>
<dbReference type="NCBIfam" id="NF005484">
    <property type="entry name" value="PRK07090.1"/>
    <property type="match status" value="1"/>
</dbReference>
<dbReference type="GO" id="GO:0051015">
    <property type="term" value="F:actin filament binding"/>
    <property type="evidence" value="ECO:0007669"/>
    <property type="project" value="TreeGrafter"/>
</dbReference>
<keyword evidence="4" id="KW-1185">Reference proteome</keyword>
<dbReference type="Gene3D" id="3.40.225.10">
    <property type="entry name" value="Class II aldolase/adducin N-terminal domain"/>
    <property type="match status" value="1"/>
</dbReference>
<feature type="domain" description="Class II aldolase/adducin N-terminal" evidence="2">
    <location>
        <begin position="52"/>
        <end position="231"/>
    </location>
</feature>
<dbReference type="PANTHER" id="PTHR10672:SF3">
    <property type="entry name" value="PROTEIN HU-LI TAI SHAO"/>
    <property type="match status" value="1"/>
</dbReference>
<dbReference type="Pfam" id="PF00596">
    <property type="entry name" value="Aldolase_II"/>
    <property type="match status" value="1"/>
</dbReference>
<evidence type="ECO:0000256" key="1">
    <source>
        <dbReference type="SAM" id="MobiDB-lite"/>
    </source>
</evidence>
<dbReference type="InterPro" id="IPR051017">
    <property type="entry name" value="Aldolase-II_Adducin_sf"/>
</dbReference>
<dbReference type="EMBL" id="JANPWZ010000314">
    <property type="protein sequence ID" value="KAJ3577752.1"/>
    <property type="molecule type" value="Genomic_DNA"/>
</dbReference>